<accession>A0AAW1Q619</accession>
<evidence type="ECO:0000313" key="3">
    <source>
        <dbReference type="Proteomes" id="UP001489004"/>
    </source>
</evidence>
<keyword evidence="3" id="KW-1185">Reference proteome</keyword>
<sequence length="456" mass="50271">MGADIASVRDRDSCKGQVASTYHSHFEQLHALPHKVWTRVLAELLREAESNDNGYNELGAFASQFIGRFSVQRLAADLNVLSKASACQSYSNSRVVRLIDLLGGARNDAFPFQHVASLLTAFDVDWSSWDGEDFGELLCVLSLWPECQKDPAQAGRVLSPLLQHAHAVLEPSFIAQAVRYVWDDGWSSDMVGPVLAELLPASWREANLSALVLSLVRCLTDGEELDMMDYDYVDSSGHSGDSNPAVRIGKLVDLIGLPANKGFDFAVQTVLSFRQHFHSADCQHGWEPPNYHPPRGSWLCTGPARTASLYDWRLDREVHAYYVGDVLHQLREKWSSQDVAELVQGMQRAHNYPGGCQPAPRRIVAEVLDGLGVEWEITLPGCSPSKGASAAPSRRPVRSGSAKRARLSLTADVGESHSCCRPAESDAQVFHEHLQEQRCPAASWSLCGRENPACWA</sequence>
<organism evidence="2 3">
    <name type="scientific">[Myrmecia] bisecta</name>
    <dbReference type="NCBI Taxonomy" id="41462"/>
    <lineage>
        <taxon>Eukaryota</taxon>
        <taxon>Viridiplantae</taxon>
        <taxon>Chlorophyta</taxon>
        <taxon>core chlorophytes</taxon>
        <taxon>Trebouxiophyceae</taxon>
        <taxon>Trebouxiales</taxon>
        <taxon>Trebouxiaceae</taxon>
        <taxon>Myrmecia</taxon>
    </lineage>
</organism>
<name>A0AAW1Q619_9CHLO</name>
<proteinExistence type="predicted"/>
<dbReference type="Proteomes" id="UP001489004">
    <property type="component" value="Unassembled WGS sequence"/>
</dbReference>
<feature type="compositionally biased region" description="Basic residues" evidence="1">
    <location>
        <begin position="395"/>
        <end position="406"/>
    </location>
</feature>
<gene>
    <name evidence="2" type="ORF">WJX72_004389</name>
</gene>
<dbReference type="AlphaFoldDB" id="A0AAW1Q619"/>
<dbReference type="EMBL" id="JALJOR010000005">
    <property type="protein sequence ID" value="KAK9816737.1"/>
    <property type="molecule type" value="Genomic_DNA"/>
</dbReference>
<comment type="caution">
    <text evidence="2">The sequence shown here is derived from an EMBL/GenBank/DDBJ whole genome shotgun (WGS) entry which is preliminary data.</text>
</comment>
<evidence type="ECO:0000313" key="2">
    <source>
        <dbReference type="EMBL" id="KAK9816737.1"/>
    </source>
</evidence>
<feature type="region of interest" description="Disordered" evidence="1">
    <location>
        <begin position="384"/>
        <end position="406"/>
    </location>
</feature>
<reference evidence="2 3" key="1">
    <citation type="journal article" date="2024" name="Nat. Commun.">
        <title>Phylogenomics reveals the evolutionary origins of lichenization in chlorophyte algae.</title>
        <authorList>
            <person name="Puginier C."/>
            <person name="Libourel C."/>
            <person name="Otte J."/>
            <person name="Skaloud P."/>
            <person name="Haon M."/>
            <person name="Grisel S."/>
            <person name="Petersen M."/>
            <person name="Berrin J.G."/>
            <person name="Delaux P.M."/>
            <person name="Dal Grande F."/>
            <person name="Keller J."/>
        </authorList>
    </citation>
    <scope>NUCLEOTIDE SEQUENCE [LARGE SCALE GENOMIC DNA]</scope>
    <source>
        <strain evidence="2 3">SAG 2043</strain>
    </source>
</reference>
<protein>
    <submittedName>
        <fullName evidence="2">Uncharacterized protein</fullName>
    </submittedName>
</protein>
<evidence type="ECO:0000256" key="1">
    <source>
        <dbReference type="SAM" id="MobiDB-lite"/>
    </source>
</evidence>